<name>A0ABV0MYT7_9TELE</name>
<dbReference type="InterPro" id="IPR042099">
    <property type="entry name" value="ANL_N_sf"/>
</dbReference>
<dbReference type="InterPro" id="IPR046338">
    <property type="entry name" value="GAIN_dom_sf"/>
</dbReference>
<feature type="transmembrane region" description="Helical" evidence="6">
    <location>
        <begin position="87"/>
        <end position="106"/>
    </location>
</feature>
<dbReference type="Pfam" id="PF00501">
    <property type="entry name" value="AMP-binding"/>
    <property type="match status" value="1"/>
</dbReference>
<feature type="transmembrane region" description="Helical" evidence="6">
    <location>
        <begin position="55"/>
        <end position="75"/>
    </location>
</feature>
<feature type="transmembrane region" description="Helical" evidence="6">
    <location>
        <begin position="156"/>
        <end position="176"/>
    </location>
</feature>
<keyword evidence="3 6" id="KW-1133">Transmembrane helix</keyword>
<evidence type="ECO:0000313" key="9">
    <source>
        <dbReference type="Proteomes" id="UP001476798"/>
    </source>
</evidence>
<comment type="subcellular location">
    <subcellularLocation>
        <location evidence="1">Membrane</location>
        <topology evidence="1">Multi-pass membrane protein</topology>
    </subcellularLocation>
</comment>
<evidence type="ECO:0000256" key="6">
    <source>
        <dbReference type="SAM" id="Phobius"/>
    </source>
</evidence>
<feature type="transmembrane region" description="Helical" evidence="6">
    <location>
        <begin position="191"/>
        <end position="214"/>
    </location>
</feature>
<dbReference type="Gene3D" id="1.20.1070.10">
    <property type="entry name" value="Rhodopsin 7-helix transmembrane proteins"/>
    <property type="match status" value="2"/>
</dbReference>
<dbReference type="PROSITE" id="PS50261">
    <property type="entry name" value="G_PROTEIN_RECEP_F2_4"/>
    <property type="match status" value="1"/>
</dbReference>
<dbReference type="InterPro" id="IPR000873">
    <property type="entry name" value="AMP-dep_synth/lig_dom"/>
</dbReference>
<dbReference type="InterPro" id="IPR017981">
    <property type="entry name" value="GPCR_2-like_7TM"/>
</dbReference>
<dbReference type="PROSITE" id="PS00455">
    <property type="entry name" value="AMP_BINDING"/>
    <property type="match status" value="1"/>
</dbReference>
<accession>A0ABV0MYT7</accession>
<dbReference type="Proteomes" id="UP001476798">
    <property type="component" value="Unassembled WGS sequence"/>
</dbReference>
<feature type="transmembrane region" description="Helical" evidence="6">
    <location>
        <begin position="289"/>
        <end position="309"/>
    </location>
</feature>
<evidence type="ECO:0000256" key="4">
    <source>
        <dbReference type="ARBA" id="ARBA00023098"/>
    </source>
</evidence>
<dbReference type="SUPFAM" id="SSF56801">
    <property type="entry name" value="Acetyl-CoA synthetase-like"/>
    <property type="match status" value="1"/>
</dbReference>
<keyword evidence="9" id="KW-1185">Reference proteome</keyword>
<evidence type="ECO:0000259" key="7">
    <source>
        <dbReference type="PROSITE" id="PS50261"/>
    </source>
</evidence>
<keyword evidence="4" id="KW-0443">Lipid metabolism</keyword>
<comment type="caution">
    <text evidence="8">The sequence shown here is derived from an EMBL/GenBank/DDBJ whole genome shotgun (WGS) entry which is preliminary data.</text>
</comment>
<feature type="transmembrane region" description="Helical" evidence="6">
    <location>
        <begin position="118"/>
        <end position="136"/>
    </location>
</feature>
<proteinExistence type="predicted"/>
<dbReference type="Gene3D" id="3.40.50.12780">
    <property type="entry name" value="N-terminal domain of ligase-like"/>
    <property type="match status" value="1"/>
</dbReference>
<dbReference type="Gene3D" id="2.60.220.50">
    <property type="match status" value="1"/>
</dbReference>
<gene>
    <name evidence="8" type="ORF">GOODEAATRI_005011</name>
</gene>
<dbReference type="Pfam" id="PF00002">
    <property type="entry name" value="7tm_2"/>
    <property type="match status" value="1"/>
</dbReference>
<evidence type="ECO:0000313" key="8">
    <source>
        <dbReference type="EMBL" id="MEQ2164283.1"/>
    </source>
</evidence>
<feature type="domain" description="G-protein coupled receptors family 2 profile 2" evidence="7">
    <location>
        <begin position="53"/>
        <end position="177"/>
    </location>
</feature>
<organism evidence="8 9">
    <name type="scientific">Goodea atripinnis</name>
    <dbReference type="NCBI Taxonomy" id="208336"/>
    <lineage>
        <taxon>Eukaryota</taxon>
        <taxon>Metazoa</taxon>
        <taxon>Chordata</taxon>
        <taxon>Craniata</taxon>
        <taxon>Vertebrata</taxon>
        <taxon>Euteleostomi</taxon>
        <taxon>Actinopterygii</taxon>
        <taxon>Neopterygii</taxon>
        <taxon>Teleostei</taxon>
        <taxon>Neoteleostei</taxon>
        <taxon>Acanthomorphata</taxon>
        <taxon>Ovalentaria</taxon>
        <taxon>Atherinomorphae</taxon>
        <taxon>Cyprinodontiformes</taxon>
        <taxon>Goodeidae</taxon>
        <taxon>Goodea</taxon>
    </lineage>
</organism>
<evidence type="ECO:0000256" key="3">
    <source>
        <dbReference type="ARBA" id="ARBA00022989"/>
    </source>
</evidence>
<dbReference type="InterPro" id="IPR020845">
    <property type="entry name" value="AMP-binding_CS"/>
</dbReference>
<keyword evidence="2 6" id="KW-0812">Transmembrane</keyword>
<evidence type="ECO:0000256" key="5">
    <source>
        <dbReference type="ARBA" id="ARBA00023136"/>
    </source>
</evidence>
<dbReference type="PANTHER" id="PTHR12011">
    <property type="entry name" value="ADHESION G-PROTEIN COUPLED RECEPTOR"/>
    <property type="match status" value="1"/>
</dbReference>
<dbReference type="InterPro" id="IPR000832">
    <property type="entry name" value="GPCR_2_secretin-like"/>
</dbReference>
<sequence>MLISILTGQQRLAQAHTLVFSKVVSVVVSNPLTQNLSNPVNITFRHLEPNFDLQLLTKIGLIISLVCLALSILTFKFCRSIQGTRTTVHLHLCICLFMADLIFLVGISRTRPEGGCTLVAAMLHFFFLSVMTWMLLEGVQLYRMVVLVFNATIRPLYLYLTGYGVPLGIVIISLIIRPGGYGTNGHKGMTVVAYIFTILNSLQGALIFIMHCLLSKQVRDEYGQLLSCICPTQKKRYSDLSTTNPSSSQSQVWSFKELQERCNAVAHWALAQGWAEGDVVALYMENHPLVVALWLGLAMVGVEAAFINYNLRQQPLLHCVGVSGARAMVFGAEMTKAVSEVAGSLQPGMVLFCTGDEENKEELCSFQAQSLEALLTRSPTHPPNYKLKKDFNDRLFYIYTSGTTGMPKAAIVVHSRYFRIAAFGFHSFGLRPDDIVYNCLPLYHSAGRPCSV</sequence>
<reference evidence="8 9" key="1">
    <citation type="submission" date="2021-06" db="EMBL/GenBank/DDBJ databases">
        <authorList>
            <person name="Palmer J.M."/>
        </authorList>
    </citation>
    <scope>NUCLEOTIDE SEQUENCE [LARGE SCALE GENOMIC DNA]</scope>
    <source>
        <strain evidence="8 9">GA_2019</strain>
        <tissue evidence="8">Muscle</tissue>
    </source>
</reference>
<keyword evidence="5 6" id="KW-0472">Membrane</keyword>
<protein>
    <recommendedName>
        <fullName evidence="7">G-protein coupled receptors family 2 profile 2 domain-containing protein</fullName>
    </recommendedName>
</protein>
<evidence type="ECO:0000256" key="2">
    <source>
        <dbReference type="ARBA" id="ARBA00022692"/>
    </source>
</evidence>
<dbReference type="PANTHER" id="PTHR12011:SF433">
    <property type="entry name" value="ADHESION G PROTEIN-COUPLED RECEPTOR E1-LIKE-RELATED"/>
    <property type="match status" value="1"/>
</dbReference>
<dbReference type="EMBL" id="JAHRIO010020212">
    <property type="protein sequence ID" value="MEQ2164283.1"/>
    <property type="molecule type" value="Genomic_DNA"/>
</dbReference>
<evidence type="ECO:0000256" key="1">
    <source>
        <dbReference type="ARBA" id="ARBA00004141"/>
    </source>
</evidence>